<dbReference type="InterPro" id="IPR014756">
    <property type="entry name" value="Ig_E-set"/>
</dbReference>
<dbReference type="InterPro" id="IPR002909">
    <property type="entry name" value="IPT_dom"/>
</dbReference>
<dbReference type="AlphaFoldDB" id="A0A937X5L4"/>
<sequence length="132" mass="13538">MGSPPPGPRRRLGAWIAPSAWRTVRACAWEGNKRNAVSLGPIPALIPVITGFSPKAGGPGTTLSISGSNFGDAQNPFSLKLGGIAISQAYLDNGTIYATLPSNATTSLFVVSVDGVASDSIQLFTPVASLDL</sequence>
<comment type="caution">
    <text evidence="2">The sequence shown here is derived from an EMBL/GenBank/DDBJ whole genome shotgun (WGS) entry which is preliminary data.</text>
</comment>
<evidence type="ECO:0000313" key="3">
    <source>
        <dbReference type="Proteomes" id="UP000703893"/>
    </source>
</evidence>
<dbReference type="Proteomes" id="UP000703893">
    <property type="component" value="Unassembled WGS sequence"/>
</dbReference>
<gene>
    <name evidence="2" type="ORF">FJZ00_13855</name>
</gene>
<dbReference type="SUPFAM" id="SSF81296">
    <property type="entry name" value="E set domains"/>
    <property type="match status" value="1"/>
</dbReference>
<feature type="non-terminal residue" evidence="2">
    <location>
        <position position="132"/>
    </location>
</feature>
<name>A0A937X5L4_9BACT</name>
<feature type="domain" description="IPT/TIG" evidence="1">
    <location>
        <begin position="47"/>
        <end position="115"/>
    </location>
</feature>
<dbReference type="Gene3D" id="2.60.40.10">
    <property type="entry name" value="Immunoglobulins"/>
    <property type="match status" value="1"/>
</dbReference>
<accession>A0A937X5L4</accession>
<evidence type="ECO:0000313" key="2">
    <source>
        <dbReference type="EMBL" id="MBM3276233.1"/>
    </source>
</evidence>
<evidence type="ECO:0000259" key="1">
    <source>
        <dbReference type="Pfam" id="PF01833"/>
    </source>
</evidence>
<organism evidence="2 3">
    <name type="scientific">Candidatus Tanganyikabacteria bacterium</name>
    <dbReference type="NCBI Taxonomy" id="2961651"/>
    <lineage>
        <taxon>Bacteria</taxon>
        <taxon>Bacillati</taxon>
        <taxon>Candidatus Sericytochromatia</taxon>
        <taxon>Candidatus Tanganyikabacteria</taxon>
    </lineage>
</organism>
<dbReference type="EMBL" id="VGJX01000926">
    <property type="protein sequence ID" value="MBM3276233.1"/>
    <property type="molecule type" value="Genomic_DNA"/>
</dbReference>
<protein>
    <submittedName>
        <fullName evidence="2">IPT/TIG domain-containing protein</fullName>
    </submittedName>
</protein>
<dbReference type="Pfam" id="PF01833">
    <property type="entry name" value="TIG"/>
    <property type="match status" value="1"/>
</dbReference>
<reference evidence="2 3" key="1">
    <citation type="submission" date="2019-03" db="EMBL/GenBank/DDBJ databases">
        <title>Lake Tanganyika Metagenome-Assembled Genomes (MAGs).</title>
        <authorList>
            <person name="Tran P."/>
        </authorList>
    </citation>
    <scope>NUCLEOTIDE SEQUENCE [LARGE SCALE GENOMIC DNA]</scope>
    <source>
        <strain evidence="2">K_DeepCast_65m_m2_236</strain>
    </source>
</reference>
<proteinExistence type="predicted"/>
<dbReference type="InterPro" id="IPR013783">
    <property type="entry name" value="Ig-like_fold"/>
</dbReference>